<dbReference type="InterPro" id="IPR002110">
    <property type="entry name" value="Ankyrin_rpt"/>
</dbReference>
<accession>A0A3D8Q7Q2</accession>
<reference evidence="4 5" key="1">
    <citation type="journal article" date="2018" name="IMA Fungus">
        <title>IMA Genome-F 9: Draft genome sequence of Annulohypoxylon stygium, Aspergillus mulundensis, Berkeleyomyces basicola (syn. Thielaviopsis basicola), Ceratocystis smalleyi, two Cercospora beticola strains, Coleophoma cylindrospora, Fusarium fracticaudum, Phialophora cf. hyalina, and Morchella septimelata.</title>
        <authorList>
            <person name="Wingfield B.D."/>
            <person name="Bills G.F."/>
            <person name="Dong Y."/>
            <person name="Huang W."/>
            <person name="Nel W.J."/>
            <person name="Swalarsk-Parry B.S."/>
            <person name="Vaghefi N."/>
            <person name="Wilken P.M."/>
            <person name="An Z."/>
            <person name="de Beer Z.W."/>
            <person name="De Vos L."/>
            <person name="Chen L."/>
            <person name="Duong T.A."/>
            <person name="Gao Y."/>
            <person name="Hammerbacher A."/>
            <person name="Kikkert J.R."/>
            <person name="Li Y."/>
            <person name="Li H."/>
            <person name="Li K."/>
            <person name="Li Q."/>
            <person name="Liu X."/>
            <person name="Ma X."/>
            <person name="Naidoo K."/>
            <person name="Pethybridge S.J."/>
            <person name="Sun J."/>
            <person name="Steenkamp E.T."/>
            <person name="van der Nest M.A."/>
            <person name="van Wyk S."/>
            <person name="Wingfield M.J."/>
            <person name="Xiong C."/>
            <person name="Yue Q."/>
            <person name="Zhang X."/>
        </authorList>
    </citation>
    <scope>NUCLEOTIDE SEQUENCE [LARGE SCALE GENOMIC DNA]</scope>
    <source>
        <strain evidence="4 5">DSM 5745</strain>
    </source>
</reference>
<keyword evidence="2 3" id="KW-0040">ANK repeat</keyword>
<keyword evidence="5" id="KW-1185">Reference proteome</keyword>
<dbReference type="OrthoDB" id="341259at2759"/>
<dbReference type="PROSITE" id="PS50088">
    <property type="entry name" value="ANK_REPEAT"/>
    <property type="match status" value="1"/>
</dbReference>
<dbReference type="AlphaFoldDB" id="A0A3D8Q7Q2"/>
<evidence type="ECO:0000313" key="4">
    <source>
        <dbReference type="EMBL" id="RDW57841.1"/>
    </source>
</evidence>
<name>A0A3D8Q7Q2_9EURO</name>
<dbReference type="SMART" id="SM00248">
    <property type="entry name" value="ANK"/>
    <property type="match status" value="4"/>
</dbReference>
<dbReference type="EMBL" id="PVWQ01000026">
    <property type="protein sequence ID" value="RDW57841.1"/>
    <property type="molecule type" value="Genomic_DNA"/>
</dbReference>
<sequence length="150" mass="16327">MEGINNSNKQTHGPTALTKAVYGLHSRTVAVLLKHRTIIINATNKLRATPIAYATEFPEIVKLLLDAGATVTGTMQHWDPRDPTAEQKTNYALTMAVECNHKAAAKMLIARRPEAINYTNKLGITPLAAAARAQRKDLVEMLIKAGADVN</sequence>
<evidence type="ECO:0000256" key="3">
    <source>
        <dbReference type="PROSITE-ProRule" id="PRU00023"/>
    </source>
</evidence>
<comment type="caution">
    <text evidence="4">The sequence shown here is derived from an EMBL/GenBank/DDBJ whole genome shotgun (WGS) entry which is preliminary data.</text>
</comment>
<dbReference type="InterPro" id="IPR050745">
    <property type="entry name" value="Multifunctional_regulatory"/>
</dbReference>
<dbReference type="SUPFAM" id="SSF48403">
    <property type="entry name" value="Ankyrin repeat"/>
    <property type="match status" value="1"/>
</dbReference>
<proteinExistence type="predicted"/>
<dbReference type="STRING" id="1810919.A0A3D8Q7Q2"/>
<dbReference type="GeneID" id="38121729"/>
<organism evidence="4 5">
    <name type="scientific">Aspergillus mulundensis</name>
    <dbReference type="NCBI Taxonomy" id="1810919"/>
    <lineage>
        <taxon>Eukaryota</taxon>
        <taxon>Fungi</taxon>
        <taxon>Dikarya</taxon>
        <taxon>Ascomycota</taxon>
        <taxon>Pezizomycotina</taxon>
        <taxon>Eurotiomycetes</taxon>
        <taxon>Eurotiomycetidae</taxon>
        <taxon>Eurotiales</taxon>
        <taxon>Aspergillaceae</taxon>
        <taxon>Aspergillus</taxon>
        <taxon>Aspergillus subgen. Nidulantes</taxon>
    </lineage>
</organism>
<dbReference type="Gene3D" id="1.25.40.20">
    <property type="entry name" value="Ankyrin repeat-containing domain"/>
    <property type="match status" value="2"/>
</dbReference>
<dbReference type="PROSITE" id="PS50297">
    <property type="entry name" value="ANK_REP_REGION"/>
    <property type="match status" value="1"/>
</dbReference>
<dbReference type="PANTHER" id="PTHR24189">
    <property type="entry name" value="MYOTROPHIN"/>
    <property type="match status" value="1"/>
</dbReference>
<dbReference type="InterPro" id="IPR036770">
    <property type="entry name" value="Ankyrin_rpt-contain_sf"/>
</dbReference>
<evidence type="ECO:0000313" key="5">
    <source>
        <dbReference type="Proteomes" id="UP000256690"/>
    </source>
</evidence>
<evidence type="ECO:0000256" key="1">
    <source>
        <dbReference type="ARBA" id="ARBA00022737"/>
    </source>
</evidence>
<dbReference type="RefSeq" id="XP_026598010.1">
    <property type="nucleotide sequence ID" value="XM_026753375.1"/>
</dbReference>
<keyword evidence="1" id="KW-0677">Repeat</keyword>
<dbReference type="PANTHER" id="PTHR24189:SF50">
    <property type="entry name" value="ANKYRIN REPEAT AND SOCS BOX PROTEIN 2"/>
    <property type="match status" value="1"/>
</dbReference>
<dbReference type="Proteomes" id="UP000256690">
    <property type="component" value="Unassembled WGS sequence"/>
</dbReference>
<feature type="repeat" description="ANK" evidence="3">
    <location>
        <begin position="122"/>
        <end position="150"/>
    </location>
</feature>
<evidence type="ECO:0000256" key="2">
    <source>
        <dbReference type="ARBA" id="ARBA00023043"/>
    </source>
</evidence>
<gene>
    <name evidence="4" type="ORF">DSM5745_11359</name>
</gene>
<protein>
    <submittedName>
        <fullName evidence="4">Uncharacterized protein</fullName>
    </submittedName>
</protein>
<dbReference type="Pfam" id="PF12796">
    <property type="entry name" value="Ank_2"/>
    <property type="match status" value="2"/>
</dbReference>